<keyword evidence="1" id="KW-1133">Transmembrane helix</keyword>
<evidence type="ECO:0000313" key="2">
    <source>
        <dbReference type="EMBL" id="MDN3292805.1"/>
    </source>
</evidence>
<keyword evidence="1" id="KW-0812">Transmembrane</keyword>
<evidence type="ECO:0008006" key="4">
    <source>
        <dbReference type="Google" id="ProtNLM"/>
    </source>
</evidence>
<keyword evidence="3" id="KW-1185">Reference proteome</keyword>
<dbReference type="EMBL" id="JAUEPL010000002">
    <property type="protein sequence ID" value="MDN3292805.1"/>
    <property type="molecule type" value="Genomic_DNA"/>
</dbReference>
<protein>
    <recommendedName>
        <fullName evidence="4">Cytochrome b561 bacterial/Ni-hydrogenase domain-containing protein</fullName>
    </recommendedName>
</protein>
<keyword evidence="1" id="KW-0472">Membrane</keyword>
<evidence type="ECO:0000256" key="1">
    <source>
        <dbReference type="SAM" id="Phobius"/>
    </source>
</evidence>
<reference evidence="2" key="1">
    <citation type="submission" date="2023-06" db="EMBL/GenBank/DDBJ databases">
        <title>WGS-Sequencing of Streptomyces ficellus isolate 21 collected from sand in Gara Djebilet Iron Mine in Algeria.</title>
        <authorList>
            <person name="Zegers G.P."/>
            <person name="Gomez A."/>
            <person name="Gueddou A."/>
            <person name="Zahara A.F."/>
            <person name="Worth M."/>
            <person name="Sevigny J.L."/>
            <person name="Tisa L."/>
        </authorList>
    </citation>
    <scope>NUCLEOTIDE SEQUENCE</scope>
    <source>
        <strain evidence="2">AS11</strain>
    </source>
</reference>
<evidence type="ECO:0000313" key="3">
    <source>
        <dbReference type="Proteomes" id="UP001174050"/>
    </source>
</evidence>
<dbReference type="Proteomes" id="UP001174050">
    <property type="component" value="Unassembled WGS sequence"/>
</dbReference>
<feature type="transmembrane region" description="Helical" evidence="1">
    <location>
        <begin position="74"/>
        <end position="94"/>
    </location>
</feature>
<accession>A0ABT7YZY9</accession>
<name>A0ABT7YZY9_9ACTN</name>
<comment type="caution">
    <text evidence="2">The sequence shown here is derived from an EMBL/GenBank/DDBJ whole genome shotgun (WGS) entry which is preliminary data.</text>
</comment>
<organism evidence="2 3">
    <name type="scientific">Streptomyces ficellus</name>
    <dbReference type="NCBI Taxonomy" id="1977088"/>
    <lineage>
        <taxon>Bacteria</taxon>
        <taxon>Bacillati</taxon>
        <taxon>Actinomycetota</taxon>
        <taxon>Actinomycetes</taxon>
        <taxon>Kitasatosporales</taxon>
        <taxon>Streptomycetaceae</taxon>
        <taxon>Streptomyces</taxon>
    </lineage>
</organism>
<dbReference type="RefSeq" id="WP_290109610.1">
    <property type="nucleotide sequence ID" value="NZ_JAUEPL010000002.1"/>
</dbReference>
<proteinExistence type="predicted"/>
<sequence>MSANTAVLYRMREGIGILNGRLHKIGLRVFLVIVLAHWGEHLAQAAQIYVMGWPVPEARGVLGVPFPWLVTSEWMHYGYALIMLVGFVVLRPGFTGTSRTWWDITLVIQLWHHFEHLLLLVQALSGVHLAGRAVPTSIVQLLAPRVELHLFYNALVTLPMVIAMILHTRTDRADNAAARCTCAARA</sequence>
<gene>
    <name evidence="2" type="ORF">QWM81_01845</name>
</gene>